<evidence type="ECO:0000256" key="1">
    <source>
        <dbReference type="SAM" id="Phobius"/>
    </source>
</evidence>
<dbReference type="EMBL" id="QYYG01000002">
    <property type="protein sequence ID" value="RJF56226.1"/>
    <property type="molecule type" value="Genomic_DNA"/>
</dbReference>
<sequence>MLQCRYNYRHHHSFTLWLWKTFLVKLSTQHMRTLAWLGLFAMLMIFIAPSISSHISKNNNNNKEMTMDMPMSVEHAEHMAMMSHMPEESPPAGHDMADTASGACFDLCGYCSLLHHNPPLMALIPAAPSLSVQCAPRIISAIYLVITLATFPFYQTRAPPLFTRSVQSF</sequence>
<protein>
    <submittedName>
        <fullName evidence="2">DUF2946 domain-containing protein</fullName>
    </submittedName>
</protein>
<proteinExistence type="predicted"/>
<gene>
    <name evidence="2" type="ORF">D4100_11615</name>
</gene>
<dbReference type="InterPro" id="IPR021333">
    <property type="entry name" value="DUF2946"/>
</dbReference>
<organism evidence="2 3">
    <name type="scientific">Serratia inhibens</name>
    <dbReference type="NCBI Taxonomy" id="2338073"/>
    <lineage>
        <taxon>Bacteria</taxon>
        <taxon>Pseudomonadati</taxon>
        <taxon>Pseudomonadota</taxon>
        <taxon>Gammaproteobacteria</taxon>
        <taxon>Enterobacterales</taxon>
        <taxon>Yersiniaceae</taxon>
        <taxon>Serratia</taxon>
    </lineage>
</organism>
<name>A0AA93BWL9_9GAMM</name>
<evidence type="ECO:0000313" key="3">
    <source>
        <dbReference type="Proteomes" id="UP000284338"/>
    </source>
</evidence>
<dbReference type="AlphaFoldDB" id="A0AA93BWL9"/>
<feature type="transmembrane region" description="Helical" evidence="1">
    <location>
        <begin position="34"/>
        <end position="55"/>
    </location>
</feature>
<evidence type="ECO:0000313" key="2">
    <source>
        <dbReference type="EMBL" id="RJF56226.1"/>
    </source>
</evidence>
<keyword evidence="3" id="KW-1185">Reference proteome</keyword>
<accession>A0AA93BWL9</accession>
<keyword evidence="1" id="KW-1133">Transmembrane helix</keyword>
<feature type="transmembrane region" description="Helical" evidence="1">
    <location>
        <begin position="135"/>
        <end position="154"/>
    </location>
</feature>
<keyword evidence="1" id="KW-0812">Transmembrane</keyword>
<comment type="caution">
    <text evidence="2">The sequence shown here is derived from an EMBL/GenBank/DDBJ whole genome shotgun (WGS) entry which is preliminary data.</text>
</comment>
<dbReference type="Pfam" id="PF11162">
    <property type="entry name" value="DUF2946"/>
    <property type="match status" value="1"/>
</dbReference>
<keyword evidence="1" id="KW-0472">Membrane</keyword>
<dbReference type="Proteomes" id="UP000284338">
    <property type="component" value="Unassembled WGS sequence"/>
</dbReference>
<reference evidence="2 3" key="1">
    <citation type="submission" date="2018-09" db="EMBL/GenBank/DDBJ databases">
        <title>Draft genome of a novel serratia sp. strain with antifungal activity.</title>
        <authorList>
            <person name="Dichmann S.I."/>
            <person name="Park B.P."/>
            <person name="Pathiraja D."/>
            <person name="Choi I.-G."/>
            <person name="Stougaard P."/>
            <person name="Hennessy R.C."/>
        </authorList>
    </citation>
    <scope>NUCLEOTIDE SEQUENCE [LARGE SCALE GENOMIC DNA]</scope>
    <source>
        <strain evidence="2 3">S40</strain>
    </source>
</reference>